<comment type="caution">
    <text evidence="2">The sequence shown here is derived from an EMBL/GenBank/DDBJ whole genome shotgun (WGS) entry which is preliminary data.</text>
</comment>
<proteinExistence type="predicted"/>
<evidence type="ECO:0000259" key="1">
    <source>
        <dbReference type="Pfam" id="PF20178"/>
    </source>
</evidence>
<dbReference type="InterPro" id="IPR046673">
    <property type="entry name" value="ToxA_N"/>
</dbReference>
<dbReference type="Pfam" id="PF20178">
    <property type="entry name" value="ToxA_N"/>
    <property type="match status" value="1"/>
</dbReference>
<keyword evidence="3" id="KW-1185">Reference proteome</keyword>
<evidence type="ECO:0000313" key="2">
    <source>
        <dbReference type="EMBL" id="NES10913.1"/>
    </source>
</evidence>
<evidence type="ECO:0000313" key="3">
    <source>
        <dbReference type="Proteomes" id="UP000471751"/>
    </source>
</evidence>
<sequence length="984" mass="108782">MPDFFEITFSEPTHLPEELTGPRPGAGNPLHKASTGMTEITSALHALMTQSPNLQQAIASALTQQWNIDPRVCGIQRDGTQVSLLEMSAYLIASPVFSNRFADGWTTYGVKQGASAASLNGADWVRKINALNLGRSVAQVYSTYWAQRMPGHAQARLAHGEHLLQQHFTHSIELAYGLGQIDEHAWQQGLTASTWATIYWEHANSPRELAQATLLVQPQAEQDVWMLYRPGDTTVIRTFPDRATLDSELLAQRYTLWPGLPETPENDHQAERLVISPLHENAFSFALKQRALDHEHHALVLLEQACLEHEPGSLDWQSITNWEQGSDLRLVAPLADETTALIVNTLRHEQQLAEEQLHFDALNPALPLYWRTSRIAAQQAALERYLGNDASVTAPAMTTLRDLEEALKQLQEATSQRLEQLPDAPSAADWHDQFEGTRHVDFISRNLAQGLLAEARLQHALGDVNDAQLTLIETLATQADYSPEQAVEVASLALVVGAQRWPLHGFLSIRPSTDTEVQASNVMLYRSGQDGGLTVFADDTRLAEALLESLSGLWANTLIESVGPASVETLLAALADSEVPARLESTPLTTDGFDHCVHMLINAAQPVDATQTNAPPHYHRWLSAQLSIPRNEARAQALNAIAEQNRTEHIASQFTHSLNHLSTEERSDLRACVQRYRHAMNASITCLQQSLPERSQFIRHTLTQQLRTDLGLSAIPKITVNLPDHVEMRREPVVGSGQPHATKPVYYPSEARTDITLEHLLLKAIDEDLQQRLNFMRVTFDPPETTAHLSNALTSAYLLRLDKMLDLGGAYEHAIIEAFNGKEGDTAMAREWRDEVLREPFALSLELLALSKPTRLDDTGHALLRDAAAGAIEWTPLILNPGVAIDGSSKAVALSGVFLLHNRRHNTVVLYLPEAPNGRVVSQYPDPKSACQALEQMALNTTMLTWLATVPSQATLNGIAAISIRRCCGVSQALSHRVKANHCR</sequence>
<feature type="domain" description="Dermonecrotic toxin N-terminal" evidence="1">
    <location>
        <begin position="689"/>
        <end position="941"/>
    </location>
</feature>
<dbReference type="Proteomes" id="UP000471751">
    <property type="component" value="Unassembled WGS sequence"/>
</dbReference>
<accession>A0A6I5RSL9</accession>
<organism evidence="2 3">
    <name type="scientific">Pseudomonas laurentiana</name>
    <dbReference type="NCBI Taxonomy" id="2364649"/>
    <lineage>
        <taxon>Bacteria</taxon>
        <taxon>Pseudomonadati</taxon>
        <taxon>Pseudomonadota</taxon>
        <taxon>Gammaproteobacteria</taxon>
        <taxon>Pseudomonadales</taxon>
        <taxon>Pseudomonadaceae</taxon>
        <taxon>Pseudomonas</taxon>
    </lineage>
</organism>
<gene>
    <name evidence="2" type="ORF">G3O07_16090</name>
</gene>
<reference evidence="2 3" key="1">
    <citation type="submission" date="2020-02" db="EMBL/GenBank/DDBJ databases">
        <title>Broccoli isolated Pseudomonas sp.</title>
        <authorList>
            <person name="Fujikawa T."/>
            <person name="Sawada H."/>
        </authorList>
    </citation>
    <scope>NUCLEOTIDE SEQUENCE [LARGE SCALE GENOMIC DNA]</scope>
    <source>
        <strain evidence="2 3">JCM 32154</strain>
    </source>
</reference>
<protein>
    <recommendedName>
        <fullName evidence="1">Dermonecrotic toxin N-terminal domain-containing protein</fullName>
    </recommendedName>
</protein>
<name>A0A6I5RSL9_9PSED</name>
<dbReference type="AlphaFoldDB" id="A0A6I5RSL9"/>
<dbReference type="EMBL" id="JAAHBT010000176">
    <property type="protein sequence ID" value="NES10913.1"/>
    <property type="molecule type" value="Genomic_DNA"/>
</dbReference>